<evidence type="ECO:0000256" key="3">
    <source>
        <dbReference type="ARBA" id="ARBA00022989"/>
    </source>
</evidence>
<dbReference type="GO" id="GO:0022857">
    <property type="term" value="F:transmembrane transporter activity"/>
    <property type="evidence" value="ECO:0007669"/>
    <property type="project" value="InterPro"/>
</dbReference>
<keyword evidence="3 5" id="KW-1133">Transmembrane helix</keyword>
<organism>
    <name type="scientific">Branchiostoma floridae</name>
    <name type="common">Florida lancelet</name>
    <name type="synonym">Amphioxus</name>
    <dbReference type="NCBI Taxonomy" id="7739"/>
    <lineage>
        <taxon>Eukaryota</taxon>
        <taxon>Metazoa</taxon>
        <taxon>Chordata</taxon>
        <taxon>Cephalochordata</taxon>
        <taxon>Leptocardii</taxon>
        <taxon>Amphioxiformes</taxon>
        <taxon>Branchiostomatidae</taxon>
        <taxon>Branchiostoma</taxon>
    </lineage>
</organism>
<reference evidence="7" key="1">
    <citation type="journal article" date="2008" name="Nature">
        <title>The amphioxus genome and the evolution of the chordate karyotype.</title>
        <authorList>
            <consortium name="US DOE Joint Genome Institute (JGI-PGF)"/>
            <person name="Putnam N.H."/>
            <person name="Butts T."/>
            <person name="Ferrier D.E.K."/>
            <person name="Furlong R.F."/>
            <person name="Hellsten U."/>
            <person name="Kawashima T."/>
            <person name="Robinson-Rechavi M."/>
            <person name="Shoguchi E."/>
            <person name="Terry A."/>
            <person name="Yu J.-K."/>
            <person name="Benito-Gutierrez E.L."/>
            <person name="Dubchak I."/>
            <person name="Garcia-Fernandez J."/>
            <person name="Gibson-Brown J.J."/>
            <person name="Grigoriev I.V."/>
            <person name="Horton A.C."/>
            <person name="de Jong P.J."/>
            <person name="Jurka J."/>
            <person name="Kapitonov V.V."/>
            <person name="Kohara Y."/>
            <person name="Kuroki Y."/>
            <person name="Lindquist E."/>
            <person name="Lucas S."/>
            <person name="Osoegawa K."/>
            <person name="Pennacchio L.A."/>
            <person name="Salamov A.A."/>
            <person name="Satou Y."/>
            <person name="Sauka-Spengler T."/>
            <person name="Schmutz J."/>
            <person name="Shin-I T."/>
            <person name="Toyoda A."/>
            <person name="Bronner-Fraser M."/>
            <person name="Fujiyama A."/>
            <person name="Holland L.Z."/>
            <person name="Holland P.W.H."/>
            <person name="Satoh N."/>
            <person name="Rokhsar D.S."/>
        </authorList>
    </citation>
    <scope>NUCLEOTIDE SEQUENCE [LARGE SCALE GENOMIC DNA]</scope>
    <source>
        <strain evidence="7">S238N-H82</strain>
        <tissue evidence="7">Testes</tissue>
    </source>
</reference>
<evidence type="ECO:0000259" key="6">
    <source>
        <dbReference type="PROSITE" id="PS50850"/>
    </source>
</evidence>
<evidence type="ECO:0000256" key="4">
    <source>
        <dbReference type="ARBA" id="ARBA00023136"/>
    </source>
</evidence>
<evidence type="ECO:0000256" key="5">
    <source>
        <dbReference type="SAM" id="Phobius"/>
    </source>
</evidence>
<dbReference type="CDD" id="cd02440">
    <property type="entry name" value="AdoMet_MTases"/>
    <property type="match status" value="1"/>
</dbReference>
<dbReference type="Pfam" id="PF08241">
    <property type="entry name" value="Methyltransf_11"/>
    <property type="match status" value="1"/>
</dbReference>
<dbReference type="InterPro" id="IPR005828">
    <property type="entry name" value="MFS_sugar_transport-like"/>
</dbReference>
<dbReference type="InterPro" id="IPR029063">
    <property type="entry name" value="SAM-dependent_MTases_sf"/>
</dbReference>
<feature type="transmembrane region" description="Helical" evidence="5">
    <location>
        <begin position="307"/>
        <end position="327"/>
    </location>
</feature>
<feature type="transmembrane region" description="Helical" evidence="5">
    <location>
        <begin position="395"/>
        <end position="422"/>
    </location>
</feature>
<dbReference type="EMBL" id="GG666580">
    <property type="protein sequence ID" value="EEN52483.1"/>
    <property type="molecule type" value="Genomic_DNA"/>
</dbReference>
<gene>
    <name evidence="7" type="ORF">BRAFLDRAFT_130313</name>
</gene>
<dbReference type="Gene3D" id="1.20.1250.20">
    <property type="entry name" value="MFS general substrate transporter like domains"/>
    <property type="match status" value="2"/>
</dbReference>
<dbReference type="PANTHER" id="PTHR23503">
    <property type="entry name" value="SOLUTE CARRIER FAMILY 2"/>
    <property type="match status" value="1"/>
</dbReference>
<dbReference type="GO" id="GO:0008757">
    <property type="term" value="F:S-adenosylmethionine-dependent methyltransferase activity"/>
    <property type="evidence" value="ECO:0007669"/>
    <property type="project" value="InterPro"/>
</dbReference>
<keyword evidence="4 5" id="KW-0472">Membrane</keyword>
<dbReference type="InterPro" id="IPR003663">
    <property type="entry name" value="Sugar/inositol_transpt"/>
</dbReference>
<evidence type="ECO:0000313" key="7">
    <source>
        <dbReference type="EMBL" id="EEN52483.1"/>
    </source>
</evidence>
<dbReference type="SUPFAM" id="SSF103473">
    <property type="entry name" value="MFS general substrate transporter"/>
    <property type="match status" value="1"/>
</dbReference>
<comment type="subcellular location">
    <subcellularLocation>
        <location evidence="1">Membrane</location>
        <topology evidence="1">Multi-pass membrane protein</topology>
    </subcellularLocation>
</comment>
<dbReference type="InParanoid" id="C3Z4P4"/>
<dbReference type="Gene3D" id="3.40.50.150">
    <property type="entry name" value="Vaccinia Virus protein VP39"/>
    <property type="match status" value="1"/>
</dbReference>
<feature type="domain" description="Major facilitator superfamily (MFS) profile" evidence="6">
    <location>
        <begin position="18"/>
        <end position="488"/>
    </location>
</feature>
<name>C3Z4P4_BRAFL</name>
<accession>C3Z4P4</accession>
<dbReference type="InterPro" id="IPR020846">
    <property type="entry name" value="MFS_dom"/>
</dbReference>
<proteinExistence type="predicted"/>
<evidence type="ECO:0000256" key="1">
    <source>
        <dbReference type="ARBA" id="ARBA00004141"/>
    </source>
</evidence>
<feature type="transmembrane region" description="Helical" evidence="5">
    <location>
        <begin position="334"/>
        <end position="352"/>
    </location>
</feature>
<protein>
    <recommendedName>
        <fullName evidence="6">Major facilitator superfamily (MFS) profile domain-containing protein</fullName>
    </recommendedName>
</protein>
<feature type="transmembrane region" description="Helical" evidence="5">
    <location>
        <begin position="434"/>
        <end position="457"/>
    </location>
</feature>
<dbReference type="InterPro" id="IPR013216">
    <property type="entry name" value="Methyltransf_11"/>
</dbReference>
<feature type="transmembrane region" description="Helical" evidence="5">
    <location>
        <begin position="20"/>
        <end position="39"/>
    </location>
</feature>
<dbReference type="STRING" id="7739.C3Z4P4"/>
<dbReference type="AlphaFoldDB" id="C3Z4P4"/>
<evidence type="ECO:0000256" key="2">
    <source>
        <dbReference type="ARBA" id="ARBA00022692"/>
    </source>
</evidence>
<dbReference type="eggNOG" id="KOG0569">
    <property type="taxonomic scope" value="Eukaryota"/>
</dbReference>
<dbReference type="eggNOG" id="KOG3010">
    <property type="taxonomic scope" value="Eukaryota"/>
</dbReference>
<dbReference type="InterPro" id="IPR036259">
    <property type="entry name" value="MFS_trans_sf"/>
</dbReference>
<dbReference type="GO" id="GO:0016020">
    <property type="term" value="C:membrane"/>
    <property type="evidence" value="ECO:0007669"/>
    <property type="project" value="UniProtKB-SubCell"/>
</dbReference>
<feature type="transmembrane region" description="Helical" evidence="5">
    <location>
        <begin position="269"/>
        <end position="295"/>
    </location>
</feature>
<feature type="transmembrane region" description="Helical" evidence="5">
    <location>
        <begin position="74"/>
        <end position="94"/>
    </location>
</feature>
<keyword evidence="2 5" id="KW-0812">Transmembrane</keyword>
<sequence>MGGKSDAADGPDQTTERLTFMLAISAFMAAFGTSFQYGYSSSVVDQPANIIKEFYNQSYSSFYSVPLTESSITVLWATTVSVMCLGGLLGSFLVVPLTERFGRKGALLISNVFSLIGAILFGFSKMANSYHMVIIGRIFVGVQHGNVVHHRGADVPGGSLTDQPPRRDIRDAPGHADRSETLWPVLLAFYAVPSGLQLAIMPFLPESPRYLLINKQDEMASRSALKRLRGTSEVDGAIQEMRLEHENEMKEPKITVIALLKSRSLRPQLIIAVGVMMANQLSGINAIFAYVTSIYENAGVPEDTSAYATIGTGAVNCVVCLGSVFIIDRVGRRPLLIWPLLVMTITFALLTITQALTENLFCDCCPNGRFGPAAGEVCPPADLVDLEPYNNPYQWISYLSIAFIIIFIFAFAIGLGSMPGVFGGELFRQGARPAAMSIQSVTHWICNFIIGLVFPILQEAMGAYVFLIFMVFCGLSGLYFYFRLPETKNKTFDEIQTLFGVEQQEEEEGVGNTAFSKEETRPLQIIVLMLERAAAGRSVWRRPYSVSWSAPLHRYLILTRNVQEQENFKNKTEDGIMSMKEEIHKDAAREMWKTTNDVYEKVRPAHDRAGVEYLLRQLGVLDNDLCDQDPSFTYTVLDVGAGTGKCTSVIKDILGKDARLAALDPVAGMLEQLKAAVPGVDTFVGPCESIPLPDNSVKAVISSQSFHFIANVTALREVNRVLVPGGRFGILFSVDDEASPLVHTVFEVIRKYKYPGCPEYFINTLQDTSWQACFGEAPLFSPLQEHVMPWEKQDILPDIESVVQLFMTFSATARETEVREECAESMRKLLAANPAVEQTGGHLEVPRLSALYWCTKNTADK</sequence>
<dbReference type="Pfam" id="PF00083">
    <property type="entry name" value="Sugar_tr"/>
    <property type="match status" value="2"/>
</dbReference>
<dbReference type="InterPro" id="IPR045263">
    <property type="entry name" value="GLUT"/>
</dbReference>
<feature type="transmembrane region" description="Helical" evidence="5">
    <location>
        <begin position="182"/>
        <end position="204"/>
    </location>
</feature>
<feature type="transmembrane region" description="Helical" evidence="5">
    <location>
        <begin position="463"/>
        <end position="482"/>
    </location>
</feature>
<feature type="transmembrane region" description="Helical" evidence="5">
    <location>
        <begin position="106"/>
        <end position="123"/>
    </location>
</feature>
<dbReference type="PANTHER" id="PTHR23503:SF132">
    <property type="entry name" value="SOLUTE CARRIER FAMILY 2, FACILITATED GLUCOSE TRANSPORTER MEMBER 5-LIKE"/>
    <property type="match status" value="1"/>
</dbReference>
<dbReference type="PRINTS" id="PR00171">
    <property type="entry name" value="SUGRTRNSPORT"/>
</dbReference>
<dbReference type="PROSITE" id="PS50850">
    <property type="entry name" value="MFS"/>
    <property type="match status" value="1"/>
</dbReference>
<dbReference type="SUPFAM" id="SSF53335">
    <property type="entry name" value="S-adenosyl-L-methionine-dependent methyltransferases"/>
    <property type="match status" value="1"/>
</dbReference>